<evidence type="ECO:0000313" key="2">
    <source>
        <dbReference type="Proteomes" id="UP000261811"/>
    </source>
</evidence>
<keyword evidence="2" id="KW-1185">Reference proteome</keyword>
<dbReference type="Proteomes" id="UP000261811">
    <property type="component" value="Unassembled WGS sequence"/>
</dbReference>
<proteinExistence type="predicted"/>
<dbReference type="Pfam" id="PF20062">
    <property type="entry name" value="DUF6461"/>
    <property type="match status" value="1"/>
</dbReference>
<name>A0A372JJN9_9ACTN</name>
<protein>
    <submittedName>
        <fullName evidence="1">Uncharacterized protein</fullName>
    </submittedName>
</protein>
<dbReference type="RefSeq" id="WP_117358669.1">
    <property type="nucleotide sequence ID" value="NZ_QURH01000299.1"/>
</dbReference>
<sequence length="220" mass="24169">MTAAISPFRWLSGNSALGEIFCVSFFRGLTPAEVLRRFGPEGATNRAMNMRDLWELVDEYTHLSRGGNGGGYVGVLQAGEWSVALEPLGWYAVLNQFWLRLSRGCEMVAVSRHDYAEDDFVHVIDGELFTRFSPRQSTHRWGRVPDALNPALSRAGLPTEDLDGVVSAAWDRSYGDRIARAFAVAAEVTGVTFTRELLDGPLLVGPVDQSPLSGPQPENV</sequence>
<comment type="caution">
    <text evidence="1">The sequence shown here is derived from an EMBL/GenBank/DDBJ whole genome shotgun (WGS) entry which is preliminary data.</text>
</comment>
<dbReference type="EMBL" id="QURH01000299">
    <property type="protein sequence ID" value="RFU40225.1"/>
    <property type="molecule type" value="Genomic_DNA"/>
</dbReference>
<accession>A0A372JJN9</accession>
<reference evidence="1 2" key="1">
    <citation type="submission" date="2018-08" db="EMBL/GenBank/DDBJ databases">
        <title>Actinomadura jelena sp. nov., a novel Actinomycete isolated from soil in Chad.</title>
        <authorList>
            <person name="Shi L."/>
        </authorList>
    </citation>
    <scope>NUCLEOTIDE SEQUENCE [LARGE SCALE GENOMIC DNA]</scope>
    <source>
        <strain evidence="1 2">NEAU-G17</strain>
    </source>
</reference>
<dbReference type="OrthoDB" id="4198010at2"/>
<dbReference type="AlphaFoldDB" id="A0A372JJN9"/>
<evidence type="ECO:0000313" key="1">
    <source>
        <dbReference type="EMBL" id="RFU40225.1"/>
    </source>
</evidence>
<gene>
    <name evidence="1" type="ORF">DZF91_18275</name>
</gene>
<organism evidence="1 2">
    <name type="scientific">Actinomadura logoneensis</name>
    <dbReference type="NCBI Taxonomy" id="2293572"/>
    <lineage>
        <taxon>Bacteria</taxon>
        <taxon>Bacillati</taxon>
        <taxon>Actinomycetota</taxon>
        <taxon>Actinomycetes</taxon>
        <taxon>Streptosporangiales</taxon>
        <taxon>Thermomonosporaceae</taxon>
        <taxon>Actinomadura</taxon>
    </lineage>
</organism>
<dbReference type="InterPro" id="IPR045592">
    <property type="entry name" value="DUF6461"/>
</dbReference>